<feature type="region of interest" description="Disordered" evidence="1">
    <location>
        <begin position="1"/>
        <end position="30"/>
    </location>
</feature>
<sequence>MDALVSRCSTPPRHPRPPLPQAPRPPRPSARHHFVRAVAALAAAKLAADLPVLLANPPALVRAVDEALRLDAAVADHVLVGDPANPPHVPAPPPSSTRPPPCLLISPPTGSVRNLRPAPAISALSPAVSRLDEIIADPAAWDPAFAALADADPLRTSASADRLRALVDAVADSAARLPRPVHRLAVVSSALFAVLDGYLAAIAREHAAIRASFATIRDPGYSLDRRAAQVARRARLASSANAVLAAIALWENSPLFLELALELHDSPDSPAPSILADYSQKYSACIADLTDAIVEDICLDVRESLWQFDRRRNWLDTAEDAAAVPEEHVQPSLAEPLRVLAHYLQTASAALSLPLFRPSVLRPVTAHIDDLLWSRTVVRAQFSVHGGRQFASDLRNGFLRSLAPFHAHPSSLLPRSSDAAIILALPQEAAAEGDIDIYSLMLAAVDETEDLGALLERLGVVHLDHKDVREVIGRRIEAFGDFV</sequence>
<proteinExistence type="predicted"/>
<dbReference type="Pfam" id="PF04437">
    <property type="entry name" value="RINT1_TIP1"/>
    <property type="match status" value="1"/>
</dbReference>
<dbReference type="PANTHER" id="PTHR13520:SF0">
    <property type="entry name" value="RAD50-INTERACTING PROTEIN 1"/>
    <property type="match status" value="1"/>
</dbReference>
<reference evidence="2 3" key="1">
    <citation type="submission" date="2023-09" db="EMBL/GenBank/DDBJ databases">
        <title>Pangenome analysis of Batrachochytrium dendrobatidis and related Chytrids.</title>
        <authorList>
            <person name="Yacoub M.N."/>
            <person name="Stajich J.E."/>
            <person name="James T.Y."/>
        </authorList>
    </citation>
    <scope>NUCLEOTIDE SEQUENCE [LARGE SCALE GENOMIC DNA]</scope>
    <source>
        <strain evidence="2 3">JEL0888</strain>
    </source>
</reference>
<comment type="caution">
    <text evidence="2">The sequence shown here is derived from an EMBL/GenBank/DDBJ whole genome shotgun (WGS) entry which is preliminary data.</text>
</comment>
<organism evidence="2 3">
    <name type="scientific">Polyrhizophydium stewartii</name>
    <dbReference type="NCBI Taxonomy" id="2732419"/>
    <lineage>
        <taxon>Eukaryota</taxon>
        <taxon>Fungi</taxon>
        <taxon>Fungi incertae sedis</taxon>
        <taxon>Chytridiomycota</taxon>
        <taxon>Chytridiomycota incertae sedis</taxon>
        <taxon>Chytridiomycetes</taxon>
        <taxon>Rhizophydiales</taxon>
        <taxon>Rhizophydiales incertae sedis</taxon>
        <taxon>Polyrhizophydium</taxon>
    </lineage>
</organism>
<dbReference type="EMBL" id="JADGIZ020000034">
    <property type="protein sequence ID" value="KAL2914322.1"/>
    <property type="molecule type" value="Genomic_DNA"/>
</dbReference>
<dbReference type="PANTHER" id="PTHR13520">
    <property type="entry name" value="RAD50-INTERACTING PROTEIN 1 RINT-1"/>
    <property type="match status" value="1"/>
</dbReference>
<feature type="region of interest" description="Disordered" evidence="1">
    <location>
        <begin position="81"/>
        <end position="100"/>
    </location>
</feature>
<dbReference type="InterPro" id="IPR042044">
    <property type="entry name" value="EXOC6PINT-1/Sec15/Tip20_C_dom2"/>
</dbReference>
<evidence type="ECO:0000256" key="1">
    <source>
        <dbReference type="SAM" id="MobiDB-lite"/>
    </source>
</evidence>
<evidence type="ECO:0000313" key="3">
    <source>
        <dbReference type="Proteomes" id="UP001527925"/>
    </source>
</evidence>
<name>A0ABR4N476_9FUNG</name>
<feature type="compositionally biased region" description="Pro residues" evidence="1">
    <location>
        <begin position="17"/>
        <end position="28"/>
    </location>
</feature>
<feature type="compositionally biased region" description="Pro residues" evidence="1">
    <location>
        <begin position="84"/>
        <end position="100"/>
    </location>
</feature>
<keyword evidence="3" id="KW-1185">Reference proteome</keyword>
<dbReference type="InterPro" id="IPR007528">
    <property type="entry name" value="RINT1_Tip20"/>
</dbReference>
<protein>
    <submittedName>
        <fullName evidence="2">Uncharacterized protein</fullName>
    </submittedName>
</protein>
<evidence type="ECO:0000313" key="2">
    <source>
        <dbReference type="EMBL" id="KAL2914322.1"/>
    </source>
</evidence>
<dbReference type="Proteomes" id="UP001527925">
    <property type="component" value="Unassembled WGS sequence"/>
</dbReference>
<gene>
    <name evidence="2" type="ORF">HK105_206094</name>
</gene>
<accession>A0ABR4N476</accession>
<dbReference type="Gene3D" id="1.20.58.670">
    <property type="entry name" value="Dsl1p vesicle tethering complex, Tip20p subunit, domain D"/>
    <property type="match status" value="1"/>
</dbReference>
<dbReference type="PROSITE" id="PS51386">
    <property type="entry name" value="RINT1_TIP20"/>
    <property type="match status" value="1"/>
</dbReference>